<dbReference type="SUPFAM" id="SSF51569">
    <property type="entry name" value="Aldolase"/>
    <property type="match status" value="1"/>
</dbReference>
<comment type="caution">
    <text evidence="5">The sequence shown here is derived from an EMBL/GenBank/DDBJ whole genome shotgun (WGS) entry which is preliminary data.</text>
</comment>
<evidence type="ECO:0000256" key="2">
    <source>
        <dbReference type="ARBA" id="ARBA00022679"/>
    </source>
</evidence>
<dbReference type="PROSITE" id="PS50991">
    <property type="entry name" value="PYR_CT"/>
    <property type="match status" value="1"/>
</dbReference>
<dbReference type="PROSITE" id="PS00816">
    <property type="entry name" value="AIPM_HOMOCIT_SYNTH_2"/>
    <property type="match status" value="1"/>
</dbReference>
<dbReference type="STRING" id="66851.MBORA_02540"/>
<evidence type="ECO:0000313" key="6">
    <source>
        <dbReference type="Proteomes" id="UP000077428"/>
    </source>
</evidence>
<organism evidence="5 6">
    <name type="scientific">Methanobrevibacter oralis</name>
    <dbReference type="NCBI Taxonomy" id="66851"/>
    <lineage>
        <taxon>Archaea</taxon>
        <taxon>Methanobacteriati</taxon>
        <taxon>Methanobacteriota</taxon>
        <taxon>Methanomada group</taxon>
        <taxon>Methanobacteria</taxon>
        <taxon>Methanobacteriales</taxon>
        <taxon>Methanobacteriaceae</taxon>
        <taxon>Methanobrevibacter</taxon>
    </lineage>
</organism>
<dbReference type="PATRIC" id="fig|66851.6.peg.303"/>
<dbReference type="PANTHER" id="PTHR42880:SF2">
    <property type="entry name" value="(R)-CITRAMALATE SYNTHASE CIMA"/>
    <property type="match status" value="1"/>
</dbReference>
<dbReference type="GO" id="GO:0019752">
    <property type="term" value="P:carboxylic acid metabolic process"/>
    <property type="evidence" value="ECO:0007669"/>
    <property type="project" value="InterPro"/>
</dbReference>
<dbReference type="InterPro" id="IPR054691">
    <property type="entry name" value="LeuA/HCS_post-cat"/>
</dbReference>
<dbReference type="Gene3D" id="3.20.20.70">
    <property type="entry name" value="Aldolase class I"/>
    <property type="match status" value="1"/>
</dbReference>
<sequence>MRLLQYYTSHYNKETELNFPDDITIYDTTLRDGEQTPGVCFSLEEKLKIARKLDQFKIDQIEAGFPIVSTKERESVKAIASEGLDAEILALTRTKTEDIDAALDCDADGIITFIGTSDIHLDHKMHIGRQDAMNLSQKAIDYAKDHGLFVAFSAEDATRTDIDFLKRIYSQAEECKADRVHIADTTGAITPQGIEFLVKELVNNLNIDIALHCHNDFGLAVINSITGILAGANGISTTVNGIGERAGNASLEELIMALKILYGKDLGFKTKYIKELSDIVCEASGLDVPYNKPVVGNNVFRHESGIHVDAVIEEPLCYEPYLPELVGQKRQLVLGKHSGCRAVKAKLNECELDVSDDTLIKIVKKVKQTREEGKYINDEVFKKIVKSCK</sequence>
<dbReference type="Pfam" id="PF00682">
    <property type="entry name" value="HMGL-like"/>
    <property type="match status" value="1"/>
</dbReference>
<dbReference type="InterPro" id="IPR000891">
    <property type="entry name" value="PYR_CT"/>
</dbReference>
<dbReference type="EMBL" id="LWMU01000042">
    <property type="protein sequence ID" value="KZX13925.1"/>
    <property type="molecule type" value="Genomic_DNA"/>
</dbReference>
<dbReference type="PANTHER" id="PTHR42880">
    <property type="entry name" value="HOMOCITRATE SYNTHASE"/>
    <property type="match status" value="1"/>
</dbReference>
<dbReference type="NCBIfam" id="TIGR02090">
    <property type="entry name" value="LEU1_arch"/>
    <property type="match status" value="1"/>
</dbReference>
<dbReference type="FunFam" id="3.20.20.70:FF:000010">
    <property type="entry name" value="2-isopropylmalate synthase"/>
    <property type="match status" value="1"/>
</dbReference>
<dbReference type="PROSITE" id="PS00815">
    <property type="entry name" value="AIPM_HOMOCIT_SYNTH_1"/>
    <property type="match status" value="1"/>
</dbReference>
<feature type="domain" description="Pyruvate carboxyltransferase" evidence="4">
    <location>
        <begin position="23"/>
        <end position="274"/>
    </location>
</feature>
<dbReference type="EC" id="2.3.3.13" evidence="5"/>
<dbReference type="Proteomes" id="UP000077428">
    <property type="component" value="Unassembled WGS sequence"/>
</dbReference>
<dbReference type="GO" id="GO:0003852">
    <property type="term" value="F:2-isopropylmalate synthase activity"/>
    <property type="evidence" value="ECO:0007669"/>
    <property type="project" value="UniProtKB-EC"/>
</dbReference>
<keyword evidence="6" id="KW-1185">Reference proteome</keyword>
<dbReference type="Pfam" id="PF22617">
    <property type="entry name" value="HCS_D2"/>
    <property type="match status" value="1"/>
</dbReference>
<evidence type="ECO:0000313" key="5">
    <source>
        <dbReference type="EMBL" id="KZX13925.1"/>
    </source>
</evidence>
<evidence type="ECO:0000259" key="4">
    <source>
        <dbReference type="PROSITE" id="PS50991"/>
    </source>
</evidence>
<dbReference type="CDD" id="cd07940">
    <property type="entry name" value="DRE_TIM_IPMS"/>
    <property type="match status" value="1"/>
</dbReference>
<name>A0A166BXR0_METOA</name>
<dbReference type="InterPro" id="IPR013785">
    <property type="entry name" value="Aldolase_TIM"/>
</dbReference>
<keyword evidence="2 3" id="KW-0808">Transferase</keyword>
<accession>A0A166BXR0</accession>
<dbReference type="Gene3D" id="1.10.238.260">
    <property type="match status" value="1"/>
</dbReference>
<comment type="similarity">
    <text evidence="1 3">Belongs to the alpha-IPM synthase/homocitrate synthase family.</text>
</comment>
<gene>
    <name evidence="5" type="primary">leuA_1</name>
    <name evidence="5" type="ORF">MBORA_02540</name>
</gene>
<dbReference type="InterPro" id="IPR011830">
    <property type="entry name" value="LEU1_arch"/>
</dbReference>
<reference evidence="6" key="1">
    <citation type="journal article" date="2016" name="Genome Announc.">
        <title>Draft Genome Sequences of Methanobrevibacter curvatus DSM11111, Methanobrevibacter cuticularis DSM11139, Methanobrevibacter filiformis DSM11501, and Methanobrevibacter oralis DSM7256.</title>
        <authorList>
            <person name="Poehlein A."/>
            <person name="Seedorf H."/>
        </authorList>
    </citation>
    <scope>NUCLEOTIDE SEQUENCE [LARGE SCALE GENOMIC DNA]</scope>
    <source>
        <strain evidence="6">DSM 7256 / JCM 30027 / ZR</strain>
    </source>
</reference>
<keyword evidence="5" id="KW-0012">Acyltransferase</keyword>
<dbReference type="FunFam" id="1.10.238.260:FF:000001">
    <property type="entry name" value="2-isopropylmalate synthase"/>
    <property type="match status" value="1"/>
</dbReference>
<dbReference type="AlphaFoldDB" id="A0A166BXR0"/>
<evidence type="ECO:0000256" key="1">
    <source>
        <dbReference type="ARBA" id="ARBA00006154"/>
    </source>
</evidence>
<proteinExistence type="inferred from homology"/>
<dbReference type="InterPro" id="IPR002034">
    <property type="entry name" value="AIPM/Hcit_synth_CS"/>
</dbReference>
<evidence type="ECO:0000256" key="3">
    <source>
        <dbReference type="RuleBase" id="RU003523"/>
    </source>
</evidence>
<protein>
    <submittedName>
        <fullName evidence="5">2-isopropylmalate synthase</fullName>
        <ecNumber evidence="5">2.3.3.13</ecNumber>
    </submittedName>
</protein>